<dbReference type="STRING" id="1225127.SAMN05661030_0752"/>
<evidence type="ECO:0000256" key="1">
    <source>
        <dbReference type="SAM" id="MobiDB-lite"/>
    </source>
</evidence>
<feature type="region of interest" description="Disordered" evidence="1">
    <location>
        <begin position="31"/>
        <end position="56"/>
    </location>
</feature>
<dbReference type="InterPro" id="IPR050904">
    <property type="entry name" value="Adhesion/Biosynth-related"/>
</dbReference>
<dbReference type="PANTHER" id="PTHR10900:SF77">
    <property type="entry name" value="FI19380P1"/>
    <property type="match status" value="1"/>
</dbReference>
<dbReference type="GO" id="GO:0005615">
    <property type="term" value="C:extracellular space"/>
    <property type="evidence" value="ECO:0007669"/>
    <property type="project" value="TreeGrafter"/>
</dbReference>
<dbReference type="Pfam" id="PF02469">
    <property type="entry name" value="Fasciclin"/>
    <property type="match status" value="1"/>
</dbReference>
<dbReference type="AlphaFoldDB" id="A0A1I1ILL1"/>
<dbReference type="SMART" id="SM00554">
    <property type="entry name" value="FAS1"/>
    <property type="match status" value="1"/>
</dbReference>
<dbReference type="GO" id="GO:0031012">
    <property type="term" value="C:extracellular matrix"/>
    <property type="evidence" value="ECO:0007669"/>
    <property type="project" value="TreeGrafter"/>
</dbReference>
<dbReference type="SUPFAM" id="SSF82153">
    <property type="entry name" value="FAS1 domain"/>
    <property type="match status" value="1"/>
</dbReference>
<dbReference type="GO" id="GO:0050839">
    <property type="term" value="F:cell adhesion molecule binding"/>
    <property type="evidence" value="ECO:0007669"/>
    <property type="project" value="TreeGrafter"/>
</dbReference>
<dbReference type="GO" id="GO:0030198">
    <property type="term" value="P:extracellular matrix organization"/>
    <property type="evidence" value="ECO:0007669"/>
    <property type="project" value="TreeGrafter"/>
</dbReference>
<evidence type="ECO:0000313" key="4">
    <source>
        <dbReference type="Proteomes" id="UP000199022"/>
    </source>
</evidence>
<feature type="compositionally biased region" description="Low complexity" evidence="1">
    <location>
        <begin position="31"/>
        <end position="53"/>
    </location>
</feature>
<protein>
    <submittedName>
        <fullName evidence="3">Uncaracterized surface protein containing fasciclin (FAS1) repeats</fullName>
    </submittedName>
</protein>
<sequence>MTSTRPVRGALIAAAVALVAGLTGCSSDDGGSGAASTGATATSAPSTAPSTDPVGAGCSQLPADALATLATQPVGTALAGAPLVSTLASAVGAANLTAALDAQSDITVFAPVNTAFDAVPADQLNGLLADLPRLTSVLQHHVVSGRLSPDQVVGDHTTLLGDTITVTGSADAPVVAADQTLLGAADATVVCGNVQTANATLYLVDQVLAPQA</sequence>
<dbReference type="InterPro" id="IPR000782">
    <property type="entry name" value="FAS1_domain"/>
</dbReference>
<organism evidence="3 4">
    <name type="scientific">Klenkia taihuensis</name>
    <dbReference type="NCBI Taxonomy" id="1225127"/>
    <lineage>
        <taxon>Bacteria</taxon>
        <taxon>Bacillati</taxon>
        <taxon>Actinomycetota</taxon>
        <taxon>Actinomycetes</taxon>
        <taxon>Geodermatophilales</taxon>
        <taxon>Geodermatophilaceae</taxon>
        <taxon>Klenkia</taxon>
    </lineage>
</organism>
<dbReference type="Gene3D" id="2.30.180.10">
    <property type="entry name" value="FAS1 domain"/>
    <property type="match status" value="1"/>
</dbReference>
<dbReference type="RefSeq" id="WP_091556270.1">
    <property type="nucleotide sequence ID" value="NZ_BNAC01000002.1"/>
</dbReference>
<keyword evidence="4" id="KW-1185">Reference proteome</keyword>
<evidence type="ECO:0000259" key="2">
    <source>
        <dbReference type="PROSITE" id="PS50213"/>
    </source>
</evidence>
<dbReference type="PANTHER" id="PTHR10900">
    <property type="entry name" value="PERIOSTIN-RELATED"/>
    <property type="match status" value="1"/>
</dbReference>
<proteinExistence type="predicted"/>
<dbReference type="InterPro" id="IPR036378">
    <property type="entry name" value="FAS1_dom_sf"/>
</dbReference>
<name>A0A1I1ILL1_9ACTN</name>
<dbReference type="OrthoDB" id="9800666at2"/>
<reference evidence="4" key="1">
    <citation type="submission" date="2016-10" db="EMBL/GenBank/DDBJ databases">
        <authorList>
            <person name="Varghese N."/>
            <person name="Submissions S."/>
        </authorList>
    </citation>
    <scope>NUCLEOTIDE SEQUENCE [LARGE SCALE GENOMIC DNA]</scope>
    <source>
        <strain evidence="4">DSM 45962</strain>
    </source>
</reference>
<dbReference type="GO" id="GO:0007155">
    <property type="term" value="P:cell adhesion"/>
    <property type="evidence" value="ECO:0007669"/>
    <property type="project" value="TreeGrafter"/>
</dbReference>
<accession>A0A1I1ILL1</accession>
<evidence type="ECO:0000313" key="3">
    <source>
        <dbReference type="EMBL" id="SFC35128.1"/>
    </source>
</evidence>
<dbReference type="Proteomes" id="UP000199022">
    <property type="component" value="Unassembled WGS sequence"/>
</dbReference>
<dbReference type="EMBL" id="FOMD01000001">
    <property type="protein sequence ID" value="SFC35128.1"/>
    <property type="molecule type" value="Genomic_DNA"/>
</dbReference>
<dbReference type="PROSITE" id="PS50213">
    <property type="entry name" value="FAS1"/>
    <property type="match status" value="1"/>
</dbReference>
<feature type="domain" description="FAS1" evidence="2">
    <location>
        <begin position="71"/>
        <end position="208"/>
    </location>
</feature>
<gene>
    <name evidence="3" type="ORF">SAMN05661030_0752</name>
</gene>
<dbReference type="PROSITE" id="PS51257">
    <property type="entry name" value="PROKAR_LIPOPROTEIN"/>
    <property type="match status" value="1"/>
</dbReference>